<dbReference type="GO" id="GO:0061723">
    <property type="term" value="P:glycophagy"/>
    <property type="evidence" value="ECO:0007669"/>
    <property type="project" value="TreeGrafter"/>
</dbReference>
<reference evidence="5" key="1">
    <citation type="submission" date="2014-08" db="EMBL/GenBank/DDBJ databases">
        <authorList>
            <person name="Murali S."/>
            <person name="Richards S."/>
            <person name="Bandaranaike D."/>
            <person name="Bellair M."/>
            <person name="Blankenburg K."/>
            <person name="Chao H."/>
            <person name="Dinh H."/>
            <person name="Doddapaneni H."/>
            <person name="Dugan-Rocha S."/>
            <person name="Elkadiri S."/>
            <person name="Gnanaolivu R."/>
            <person name="Hughes D."/>
            <person name="Lee S."/>
            <person name="Li M."/>
            <person name="Ming W."/>
            <person name="Munidasa M."/>
            <person name="Muniz J."/>
            <person name="Nguyen L."/>
            <person name="Osuji N."/>
            <person name="Pu L.-L."/>
            <person name="Puazo M."/>
            <person name="Skinner E."/>
            <person name="Qu C."/>
            <person name="Quiroz J."/>
            <person name="Raj R."/>
            <person name="Weissenberger G."/>
            <person name="Xin Y."/>
            <person name="Zou X."/>
            <person name="Han Y."/>
            <person name="Worley K."/>
            <person name="Muzny D."/>
            <person name="Gibbs R."/>
        </authorList>
    </citation>
    <scope>NUCLEOTIDE SEQUENCE</scope>
    <source>
        <strain evidence="5">HAZT.00-mixed</strain>
        <tissue evidence="5">Whole organism</tissue>
    </source>
</reference>
<keyword evidence="1 4" id="KW-1017">Isopeptide bond</keyword>
<dbReference type="GO" id="GO:0034727">
    <property type="term" value="P:piecemeal microautophagy of the nucleus"/>
    <property type="evidence" value="ECO:0007669"/>
    <property type="project" value="TreeGrafter"/>
</dbReference>
<dbReference type="GO" id="GO:0000421">
    <property type="term" value="C:autophagosome membrane"/>
    <property type="evidence" value="ECO:0007669"/>
    <property type="project" value="TreeGrafter"/>
</dbReference>
<evidence type="ECO:0000256" key="1">
    <source>
        <dbReference type="ARBA" id="ARBA00022499"/>
    </source>
</evidence>
<dbReference type="InterPro" id="IPR029071">
    <property type="entry name" value="Ubiquitin-like_domsf"/>
</dbReference>
<evidence type="ECO:0000256" key="4">
    <source>
        <dbReference type="RuleBase" id="RU361201"/>
    </source>
</evidence>
<dbReference type="PANTHER" id="PTHR13385">
    <property type="entry name" value="AUTOPHAGY PROTEIN 12"/>
    <property type="match status" value="1"/>
</dbReference>
<reference evidence="5" key="2">
    <citation type="journal article" date="2018" name="Environ. Sci. Technol.">
        <title>The Toxicogenome of Hyalella azteca: A Model for Sediment Ecotoxicology and Evolutionary Toxicology.</title>
        <authorList>
            <person name="Poynton H.C."/>
            <person name="Hasenbein S."/>
            <person name="Benoit J.B."/>
            <person name="Sepulveda M.S."/>
            <person name="Poelchau M.F."/>
            <person name="Hughes D.S.T."/>
            <person name="Murali S.C."/>
            <person name="Chen S."/>
            <person name="Glastad K.M."/>
            <person name="Goodisman M.A.D."/>
            <person name="Werren J.H."/>
            <person name="Vineis J.H."/>
            <person name="Bowen J.L."/>
            <person name="Friedrich M."/>
            <person name="Jones J."/>
            <person name="Robertson H.M."/>
            <person name="Feyereisen R."/>
            <person name="Mechler-Hickson A."/>
            <person name="Mathers N."/>
            <person name="Lee C.E."/>
            <person name="Colbourne J.K."/>
            <person name="Biales A."/>
            <person name="Johnston J.S."/>
            <person name="Wellborn G.A."/>
            <person name="Rosendale A.J."/>
            <person name="Cridge A.G."/>
            <person name="Munoz-Torres M.C."/>
            <person name="Bain P.A."/>
            <person name="Manny A.R."/>
            <person name="Major K.M."/>
            <person name="Lambert F.N."/>
            <person name="Vulpe C.D."/>
            <person name="Tuck P."/>
            <person name="Blalock B.J."/>
            <person name="Lin Y.Y."/>
            <person name="Smith M.E."/>
            <person name="Ochoa-Acuna H."/>
            <person name="Chen M.M."/>
            <person name="Childers C.P."/>
            <person name="Qu J."/>
            <person name="Dugan S."/>
            <person name="Lee S.L."/>
            <person name="Chao H."/>
            <person name="Dinh H."/>
            <person name="Han Y."/>
            <person name="Doddapaneni H."/>
            <person name="Worley K.C."/>
            <person name="Muzny D.M."/>
            <person name="Gibbs R.A."/>
            <person name="Richards S."/>
        </authorList>
    </citation>
    <scope>NUCLEOTIDE SEQUENCE</scope>
    <source>
        <strain evidence="5">HAZT.00-mixed</strain>
        <tissue evidence="5">Whole organism</tissue>
    </source>
</reference>
<evidence type="ECO:0000313" key="5">
    <source>
        <dbReference type="EMBL" id="KAA0194242.1"/>
    </source>
</evidence>
<name>A0A6A0H0Z0_HYAAZ</name>
<dbReference type="OrthoDB" id="10003551at2759"/>
<evidence type="ECO:0000256" key="3">
    <source>
        <dbReference type="ARBA" id="ARBA00023006"/>
    </source>
</evidence>
<dbReference type="GO" id="GO:0019776">
    <property type="term" value="F:Atg8-family ligase activity"/>
    <property type="evidence" value="ECO:0007669"/>
    <property type="project" value="TreeGrafter"/>
</dbReference>
<reference evidence="5" key="3">
    <citation type="submission" date="2019-06" db="EMBL/GenBank/DDBJ databases">
        <authorList>
            <person name="Poynton C."/>
            <person name="Hasenbein S."/>
            <person name="Benoit J.B."/>
            <person name="Sepulveda M.S."/>
            <person name="Poelchau M.F."/>
            <person name="Murali S.C."/>
            <person name="Chen S."/>
            <person name="Glastad K.M."/>
            <person name="Werren J.H."/>
            <person name="Vineis J.H."/>
            <person name="Bowen J.L."/>
            <person name="Friedrich M."/>
            <person name="Jones J."/>
            <person name="Robertson H.M."/>
            <person name="Feyereisen R."/>
            <person name="Mechler-Hickson A."/>
            <person name="Mathers N."/>
            <person name="Lee C.E."/>
            <person name="Colbourne J.K."/>
            <person name="Biales A."/>
            <person name="Johnston J.S."/>
            <person name="Wellborn G.A."/>
            <person name="Rosendale A.J."/>
            <person name="Cridge A.G."/>
            <person name="Munoz-Torres M.C."/>
            <person name="Bain P.A."/>
            <person name="Manny A.R."/>
            <person name="Major K.M."/>
            <person name="Lambert F.N."/>
            <person name="Vulpe C.D."/>
            <person name="Tuck P."/>
            <person name="Blalock B.J."/>
            <person name="Lin Y.-Y."/>
            <person name="Smith M.E."/>
            <person name="Ochoa-Acuna H."/>
            <person name="Chen M.-J.M."/>
            <person name="Childers C.P."/>
            <person name="Qu J."/>
            <person name="Dugan S."/>
            <person name="Lee S.L."/>
            <person name="Chao H."/>
            <person name="Dinh H."/>
            <person name="Han Y."/>
            <person name="Doddapaneni H."/>
            <person name="Worley K.C."/>
            <person name="Muzny D.M."/>
            <person name="Gibbs R.A."/>
            <person name="Richards S."/>
        </authorList>
    </citation>
    <scope>NUCLEOTIDE SEQUENCE</scope>
    <source>
        <strain evidence="5">HAZT.00-mixed</strain>
        <tissue evidence="5">Whole organism</tissue>
    </source>
</reference>
<gene>
    <name evidence="5" type="ORF">HAZT_HAZT010868</name>
</gene>
<dbReference type="GO" id="GO:0034045">
    <property type="term" value="C:phagophore assembly site membrane"/>
    <property type="evidence" value="ECO:0007669"/>
    <property type="project" value="TreeGrafter"/>
</dbReference>
<dbReference type="SUPFAM" id="SSF54236">
    <property type="entry name" value="Ubiquitin-like"/>
    <property type="match status" value="1"/>
</dbReference>
<dbReference type="GO" id="GO:0000045">
    <property type="term" value="P:autophagosome assembly"/>
    <property type="evidence" value="ECO:0007669"/>
    <property type="project" value="InterPro"/>
</dbReference>
<dbReference type="Pfam" id="PF04110">
    <property type="entry name" value="APG12"/>
    <property type="match status" value="1"/>
</dbReference>
<dbReference type="Proteomes" id="UP000711488">
    <property type="component" value="Unassembled WGS sequence"/>
</dbReference>
<protein>
    <recommendedName>
        <fullName evidence="4">Ubiquitin-like protein ATG12</fullName>
    </recommendedName>
</protein>
<comment type="caution">
    <text evidence="5">The sequence shown here is derived from an EMBL/GenBank/DDBJ whole genome shotgun (WGS) entry which is preliminary data.</text>
</comment>
<dbReference type="EMBL" id="JQDR03010446">
    <property type="protein sequence ID" value="KAA0194242.1"/>
    <property type="molecule type" value="Genomic_DNA"/>
</dbReference>
<keyword evidence="2 4" id="KW-0833">Ubl conjugation pathway</keyword>
<dbReference type="GO" id="GO:0097352">
    <property type="term" value="P:autophagosome maturation"/>
    <property type="evidence" value="ECO:0007669"/>
    <property type="project" value="TreeGrafter"/>
</dbReference>
<accession>A0A6A0H0Z0</accession>
<proteinExistence type="inferred from homology"/>
<evidence type="ECO:0000256" key="2">
    <source>
        <dbReference type="ARBA" id="ARBA00022786"/>
    </source>
</evidence>
<sequence>MSKPQDDPTSASAVDASSTQLIPSLAEQSSNQATVQVPDSVPDPFLYVNQSYAPAPDELLDNLYSCFGADNKLVLHYSKTQAWG</sequence>
<dbReference type="InterPro" id="IPR007242">
    <property type="entry name" value="Atg12"/>
</dbReference>
<keyword evidence="3 4" id="KW-0072">Autophagy</keyword>
<organism evidence="5">
    <name type="scientific">Hyalella azteca</name>
    <name type="common">Amphipod</name>
    <dbReference type="NCBI Taxonomy" id="294128"/>
    <lineage>
        <taxon>Eukaryota</taxon>
        <taxon>Metazoa</taxon>
        <taxon>Ecdysozoa</taxon>
        <taxon>Arthropoda</taxon>
        <taxon>Crustacea</taxon>
        <taxon>Multicrustacea</taxon>
        <taxon>Malacostraca</taxon>
        <taxon>Eumalacostraca</taxon>
        <taxon>Peracarida</taxon>
        <taxon>Amphipoda</taxon>
        <taxon>Senticaudata</taxon>
        <taxon>Talitrida</taxon>
        <taxon>Talitroidea</taxon>
        <taxon>Hyalellidae</taxon>
        <taxon>Hyalella</taxon>
    </lineage>
</organism>
<dbReference type="GO" id="GO:0034274">
    <property type="term" value="C:Atg12-Atg5-Atg16 complex"/>
    <property type="evidence" value="ECO:0007669"/>
    <property type="project" value="TreeGrafter"/>
</dbReference>
<comment type="function">
    <text evidence="4">Ubiquitin-like protein involved in autophagic vesicle formation.</text>
</comment>
<dbReference type="PANTHER" id="PTHR13385:SF0">
    <property type="entry name" value="UBIQUITIN-LIKE PROTEIN ATG12"/>
    <property type="match status" value="1"/>
</dbReference>
<comment type="similarity">
    <text evidence="4">Belongs to the ATG12 family.</text>
</comment>
<dbReference type="AlphaFoldDB" id="A0A6A0H0Z0"/>
<dbReference type="GO" id="GO:0000422">
    <property type="term" value="P:autophagy of mitochondrion"/>
    <property type="evidence" value="ECO:0007669"/>
    <property type="project" value="TreeGrafter"/>
</dbReference>
<dbReference type="Gene3D" id="3.10.20.90">
    <property type="entry name" value="Phosphatidylinositol 3-kinase Catalytic Subunit, Chain A, domain 1"/>
    <property type="match status" value="1"/>
</dbReference>
<comment type="subunit">
    <text evidence="4">Forms a conjugate with ATG5.</text>
</comment>